<dbReference type="Pfam" id="PF12728">
    <property type="entry name" value="HTH_17"/>
    <property type="match status" value="1"/>
</dbReference>
<dbReference type="EMBL" id="JAJEQM010000009">
    <property type="protein sequence ID" value="MCC2210640.1"/>
    <property type="molecule type" value="Genomic_DNA"/>
</dbReference>
<evidence type="ECO:0000259" key="1">
    <source>
        <dbReference type="Pfam" id="PF12728"/>
    </source>
</evidence>
<dbReference type="InterPro" id="IPR038148">
    <property type="entry name" value="Tn1545/Tn916_Xis"/>
</dbReference>
<comment type="caution">
    <text evidence="2">The sequence shown here is derived from an EMBL/GenBank/DDBJ whole genome shotgun (WGS) entry which is preliminary data.</text>
</comment>
<proteinExistence type="predicted"/>
<dbReference type="RefSeq" id="WP_022229289.1">
    <property type="nucleotide sequence ID" value="NZ_JAJEQM010000009.1"/>
</dbReference>
<accession>A0AAE3JAD8</accession>
<dbReference type="Proteomes" id="UP001198242">
    <property type="component" value="Unassembled WGS sequence"/>
</dbReference>
<dbReference type="GO" id="GO:0003677">
    <property type="term" value="F:DNA binding"/>
    <property type="evidence" value="ECO:0007669"/>
    <property type="project" value="InterPro"/>
</dbReference>
<sequence>MYYNENELPAILTFAEAVEYLYIGRNTLLKLLHNGTIKGFKVGNRWRIKKEDLLEFMNTDRA</sequence>
<dbReference type="NCBIfam" id="TIGR01764">
    <property type="entry name" value="excise"/>
    <property type="match status" value="1"/>
</dbReference>
<reference evidence="2 3" key="1">
    <citation type="submission" date="2021-10" db="EMBL/GenBank/DDBJ databases">
        <title>Anaerobic single-cell dispensing facilitates the cultivation of human gut bacteria.</title>
        <authorList>
            <person name="Afrizal A."/>
        </authorList>
    </citation>
    <scope>NUCLEOTIDE SEQUENCE [LARGE SCALE GENOMIC DNA]</scope>
    <source>
        <strain evidence="2 3">CLA-AA-H232</strain>
    </source>
</reference>
<dbReference type="Gene3D" id="3.90.105.50">
    <property type="match status" value="1"/>
</dbReference>
<dbReference type="InterPro" id="IPR010093">
    <property type="entry name" value="SinI_DNA-bd"/>
</dbReference>
<evidence type="ECO:0000313" key="2">
    <source>
        <dbReference type="EMBL" id="MCC2210640.1"/>
    </source>
</evidence>
<organism evidence="2 3">
    <name type="scientific">Hominilimicola fabiformis</name>
    <dbReference type="NCBI Taxonomy" id="2885356"/>
    <lineage>
        <taxon>Bacteria</taxon>
        <taxon>Bacillati</taxon>
        <taxon>Bacillota</taxon>
        <taxon>Clostridia</taxon>
        <taxon>Eubacteriales</taxon>
        <taxon>Oscillospiraceae</taxon>
        <taxon>Hominilimicola</taxon>
    </lineage>
</organism>
<feature type="domain" description="Helix-turn-helix" evidence="1">
    <location>
        <begin position="12"/>
        <end position="59"/>
    </location>
</feature>
<protein>
    <submittedName>
        <fullName evidence="2">Helix-turn-helix domain-containing protein</fullName>
    </submittedName>
</protein>
<name>A0AAE3JAD8_9FIRM</name>
<dbReference type="AlphaFoldDB" id="A0AAE3JAD8"/>
<gene>
    <name evidence="2" type="ORF">LKE05_07540</name>
</gene>
<keyword evidence="3" id="KW-1185">Reference proteome</keyword>
<dbReference type="InterPro" id="IPR041657">
    <property type="entry name" value="HTH_17"/>
</dbReference>
<evidence type="ECO:0000313" key="3">
    <source>
        <dbReference type="Proteomes" id="UP001198242"/>
    </source>
</evidence>